<evidence type="ECO:0000313" key="1">
    <source>
        <dbReference type="EMBL" id="CAG8460573.1"/>
    </source>
</evidence>
<name>A0ACA9K9R9_9GLOM</name>
<evidence type="ECO:0000313" key="2">
    <source>
        <dbReference type="Proteomes" id="UP000789525"/>
    </source>
</evidence>
<protein>
    <submittedName>
        <fullName evidence="1">3658_t:CDS:1</fullName>
    </submittedName>
</protein>
<organism evidence="1 2">
    <name type="scientific">Acaulospora colombiana</name>
    <dbReference type="NCBI Taxonomy" id="27376"/>
    <lineage>
        <taxon>Eukaryota</taxon>
        <taxon>Fungi</taxon>
        <taxon>Fungi incertae sedis</taxon>
        <taxon>Mucoromycota</taxon>
        <taxon>Glomeromycotina</taxon>
        <taxon>Glomeromycetes</taxon>
        <taxon>Diversisporales</taxon>
        <taxon>Acaulosporaceae</taxon>
        <taxon>Acaulospora</taxon>
    </lineage>
</organism>
<keyword evidence="2" id="KW-1185">Reference proteome</keyword>
<sequence length="427" mass="46951">TRSITLTTAKESQDYYLARSPKGENYRLRLAKSGHLVGIRTTRGIRETNEDRCQASVLEFDVKEGGEKERKTSENGVESHKEGKEGQICYFAIFDGHGGAQCADYLTANLHKQIEDVRVSDADDVILRWRNVGGFRPTILAPLLSPETMQPNTKKRTLDTGGNSGSNEHKTSRNYSSTTQNSLMSSSSATELTLDQRLTIAFLKTDLELIDSIPHSVGSTATAVLIKTLDGHSFWSSQELEITVAHVGDTRALLCDVPSGDAISLTFDHHPGAITEHDRLRKSGGYIITDSFGSEMFLGRLANSRAMGNSKMKRYGVSAEPEIVSNTVKGKDVAFMVLVSDGVTSVLSNQEIVDCIKNHDDPTLAASKLVDLADELGSEDNITAMVLIFWLQNVVTFEDRNIDNILLYVRWCACLDGDLPCLTSRKI</sequence>
<comment type="caution">
    <text evidence="1">The sequence shown here is derived from an EMBL/GenBank/DDBJ whole genome shotgun (WGS) entry which is preliminary data.</text>
</comment>
<dbReference type="Proteomes" id="UP000789525">
    <property type="component" value="Unassembled WGS sequence"/>
</dbReference>
<reference evidence="1" key="1">
    <citation type="submission" date="2021-06" db="EMBL/GenBank/DDBJ databases">
        <authorList>
            <person name="Kallberg Y."/>
            <person name="Tangrot J."/>
            <person name="Rosling A."/>
        </authorList>
    </citation>
    <scope>NUCLEOTIDE SEQUENCE</scope>
    <source>
        <strain evidence="1">CL356</strain>
    </source>
</reference>
<proteinExistence type="predicted"/>
<feature type="non-terminal residue" evidence="1">
    <location>
        <position position="1"/>
    </location>
</feature>
<gene>
    <name evidence="1" type="ORF">ACOLOM_LOCUS1155</name>
</gene>
<dbReference type="EMBL" id="CAJVPT010001319">
    <property type="protein sequence ID" value="CAG8460573.1"/>
    <property type="molecule type" value="Genomic_DNA"/>
</dbReference>
<accession>A0ACA9K9R9</accession>